<evidence type="ECO:0000313" key="3">
    <source>
        <dbReference type="Proteomes" id="UP001595823"/>
    </source>
</evidence>
<proteinExistence type="predicted"/>
<gene>
    <name evidence="2" type="ORF">ACFPET_20760</name>
</gene>
<accession>A0ABV8U4X7</accession>
<reference evidence="3" key="1">
    <citation type="journal article" date="2019" name="Int. J. Syst. Evol. Microbiol.">
        <title>The Global Catalogue of Microorganisms (GCM) 10K type strain sequencing project: providing services to taxonomists for standard genome sequencing and annotation.</title>
        <authorList>
            <consortium name="The Broad Institute Genomics Platform"/>
            <consortium name="The Broad Institute Genome Sequencing Center for Infectious Disease"/>
            <person name="Wu L."/>
            <person name="Ma J."/>
        </authorList>
    </citation>
    <scope>NUCLEOTIDE SEQUENCE [LARGE SCALE GENOMIC DNA]</scope>
    <source>
        <strain evidence="3">IBRC-M 10908</strain>
    </source>
</reference>
<sequence length="244" mass="25719">MSARHLRLRTAFVATLSVAALAVLAGCAPWGTSEGTVDDATGPGTAAEAEPVDCESSEYQWFTADADNAACLAVTFRPGQPDATTDGLPDLAVSDYGFLAFDVDSLDDSLPGSISVNVSGGEPMSLRLGLPDDAALGRAASDIMSHPAYQERSALMEHDDMEVENGDVLAFTLPDTDTTFLAQASYVSIDSGSKKLDWIAMYVEGQVGLFSDFDEAIAEVSTWLTVLASTHSRAPMNSDARNLP</sequence>
<keyword evidence="3" id="KW-1185">Reference proteome</keyword>
<evidence type="ECO:0008006" key="4">
    <source>
        <dbReference type="Google" id="ProtNLM"/>
    </source>
</evidence>
<protein>
    <recommendedName>
        <fullName evidence="4">Lipoprotein</fullName>
    </recommendedName>
</protein>
<dbReference type="PROSITE" id="PS51257">
    <property type="entry name" value="PROKAR_LIPOPROTEIN"/>
    <property type="match status" value="1"/>
</dbReference>
<dbReference type="EMBL" id="JBHSDK010000043">
    <property type="protein sequence ID" value="MFC4337631.1"/>
    <property type="molecule type" value="Genomic_DNA"/>
</dbReference>
<keyword evidence="1" id="KW-0732">Signal</keyword>
<organism evidence="2 3">
    <name type="scientific">Salininema proteolyticum</name>
    <dbReference type="NCBI Taxonomy" id="1607685"/>
    <lineage>
        <taxon>Bacteria</taxon>
        <taxon>Bacillati</taxon>
        <taxon>Actinomycetota</taxon>
        <taxon>Actinomycetes</taxon>
        <taxon>Glycomycetales</taxon>
        <taxon>Glycomycetaceae</taxon>
        <taxon>Salininema</taxon>
    </lineage>
</organism>
<comment type="caution">
    <text evidence="2">The sequence shown here is derived from an EMBL/GenBank/DDBJ whole genome shotgun (WGS) entry which is preliminary data.</text>
</comment>
<feature type="chain" id="PRO_5045691867" description="Lipoprotein" evidence="1">
    <location>
        <begin position="26"/>
        <end position="244"/>
    </location>
</feature>
<dbReference type="Proteomes" id="UP001595823">
    <property type="component" value="Unassembled WGS sequence"/>
</dbReference>
<dbReference type="RefSeq" id="WP_380624816.1">
    <property type="nucleotide sequence ID" value="NZ_JBHSDK010000043.1"/>
</dbReference>
<evidence type="ECO:0000256" key="1">
    <source>
        <dbReference type="SAM" id="SignalP"/>
    </source>
</evidence>
<evidence type="ECO:0000313" key="2">
    <source>
        <dbReference type="EMBL" id="MFC4337631.1"/>
    </source>
</evidence>
<name>A0ABV8U4X7_9ACTN</name>
<feature type="signal peptide" evidence="1">
    <location>
        <begin position="1"/>
        <end position="25"/>
    </location>
</feature>